<proteinExistence type="predicted"/>
<sequence length="120" mass="12290">MQLSEGGALADAFACTAQLPHPLGAQQEQEPVSKPPPLISAIWSRGGGGAAIRERAPSGWCQLNQEASAQAECALAVARHQHWSCQCSCSLASRAVQGTGLGSYAHALASTARGLLLPSG</sequence>
<protein>
    <submittedName>
        <fullName evidence="1">Uncharacterized protein</fullName>
    </submittedName>
</protein>
<name>A0A420HL84_9PEZI</name>
<evidence type="ECO:0000313" key="1">
    <source>
        <dbReference type="EMBL" id="RKF58195.1"/>
    </source>
</evidence>
<dbReference type="EMBL" id="MCBR01018442">
    <property type="protein sequence ID" value="RKF58195.1"/>
    <property type="molecule type" value="Genomic_DNA"/>
</dbReference>
<evidence type="ECO:0000313" key="2">
    <source>
        <dbReference type="Proteomes" id="UP000285405"/>
    </source>
</evidence>
<reference evidence="1 2" key="1">
    <citation type="journal article" date="2018" name="BMC Genomics">
        <title>Comparative genome analyses reveal sequence features reflecting distinct modes of host-adaptation between dicot and monocot powdery mildew.</title>
        <authorList>
            <person name="Wu Y."/>
            <person name="Ma X."/>
            <person name="Pan Z."/>
            <person name="Kale S.D."/>
            <person name="Song Y."/>
            <person name="King H."/>
            <person name="Zhang Q."/>
            <person name="Presley C."/>
            <person name="Deng X."/>
            <person name="Wei C.I."/>
            <person name="Xiao S."/>
        </authorList>
    </citation>
    <scope>NUCLEOTIDE SEQUENCE [LARGE SCALE GENOMIC DNA]</scope>
    <source>
        <strain evidence="1">UCSC1</strain>
    </source>
</reference>
<organism evidence="1 2">
    <name type="scientific">Golovinomyces cichoracearum</name>
    <dbReference type="NCBI Taxonomy" id="62708"/>
    <lineage>
        <taxon>Eukaryota</taxon>
        <taxon>Fungi</taxon>
        <taxon>Dikarya</taxon>
        <taxon>Ascomycota</taxon>
        <taxon>Pezizomycotina</taxon>
        <taxon>Leotiomycetes</taxon>
        <taxon>Erysiphales</taxon>
        <taxon>Erysiphaceae</taxon>
        <taxon>Golovinomyces</taxon>
    </lineage>
</organism>
<comment type="caution">
    <text evidence="1">The sequence shown here is derived from an EMBL/GenBank/DDBJ whole genome shotgun (WGS) entry which is preliminary data.</text>
</comment>
<accession>A0A420HL84</accession>
<gene>
    <name evidence="1" type="ORF">GcC1_184001</name>
</gene>
<dbReference type="Proteomes" id="UP000285405">
    <property type="component" value="Unassembled WGS sequence"/>
</dbReference>
<dbReference type="AlphaFoldDB" id="A0A420HL84"/>